<gene>
    <name evidence="1" type="ORF">LuPra_04418</name>
</gene>
<sequence>MPWQRWVGRFLQVAAVIGTLLTLVEWASRGGAHVRAGRILIESAVAGAIGATIATRGHRRR</sequence>
<proteinExistence type="predicted"/>
<protein>
    <submittedName>
        <fullName evidence="1">Uncharacterized protein</fullName>
    </submittedName>
</protein>
<dbReference type="Proteomes" id="UP000076079">
    <property type="component" value="Chromosome"/>
</dbReference>
<dbReference type="STRING" id="1855912.LuPra_04418"/>
<reference evidence="1 2" key="1">
    <citation type="journal article" date="2016" name="Genome Announc.">
        <title>First Complete Genome Sequence of a Subdivision 6 Acidobacterium Strain.</title>
        <authorList>
            <person name="Huang S."/>
            <person name="Vieira S."/>
            <person name="Bunk B."/>
            <person name="Riedel T."/>
            <person name="Sproer C."/>
            <person name="Overmann J."/>
        </authorList>
    </citation>
    <scope>NUCLEOTIDE SEQUENCE [LARGE SCALE GENOMIC DNA]</scope>
    <source>
        <strain evidence="2">DSM 100886 HEG_-6_39</strain>
    </source>
</reference>
<dbReference type="EMBL" id="CP015136">
    <property type="protein sequence ID" value="AMY11171.1"/>
    <property type="molecule type" value="Genomic_DNA"/>
</dbReference>
<dbReference type="AlphaFoldDB" id="A0A143PS07"/>
<name>A0A143PS07_LUTPR</name>
<reference evidence="2" key="2">
    <citation type="submission" date="2016-04" db="EMBL/GenBank/DDBJ databases">
        <title>First Complete Genome Sequence of a Subdivision 6 Acidobacterium.</title>
        <authorList>
            <person name="Huang S."/>
            <person name="Vieira S."/>
            <person name="Bunk B."/>
            <person name="Riedel T."/>
            <person name="Sproeer C."/>
            <person name="Overmann J."/>
        </authorList>
    </citation>
    <scope>NUCLEOTIDE SEQUENCE [LARGE SCALE GENOMIC DNA]</scope>
    <source>
        <strain evidence="2">DSM 100886 HEG_-6_39</strain>
    </source>
</reference>
<keyword evidence="2" id="KW-1185">Reference proteome</keyword>
<organism evidence="1 2">
    <name type="scientific">Luteitalea pratensis</name>
    <dbReference type="NCBI Taxonomy" id="1855912"/>
    <lineage>
        <taxon>Bacteria</taxon>
        <taxon>Pseudomonadati</taxon>
        <taxon>Acidobacteriota</taxon>
        <taxon>Vicinamibacteria</taxon>
        <taxon>Vicinamibacterales</taxon>
        <taxon>Vicinamibacteraceae</taxon>
        <taxon>Luteitalea</taxon>
    </lineage>
</organism>
<evidence type="ECO:0000313" key="2">
    <source>
        <dbReference type="Proteomes" id="UP000076079"/>
    </source>
</evidence>
<evidence type="ECO:0000313" key="1">
    <source>
        <dbReference type="EMBL" id="AMY11171.1"/>
    </source>
</evidence>
<dbReference type="KEGG" id="abac:LuPra_04418"/>
<accession>A0A143PS07</accession>
<dbReference type="RefSeq" id="WP_110172743.1">
    <property type="nucleotide sequence ID" value="NZ_CP015136.1"/>
</dbReference>